<dbReference type="InterPro" id="IPR011011">
    <property type="entry name" value="Znf_FYVE_PHD"/>
</dbReference>
<dbReference type="OrthoDB" id="59153at2759"/>
<dbReference type="Gene3D" id="3.30.530.20">
    <property type="match status" value="1"/>
</dbReference>
<gene>
    <name evidence="6" type="ORF">THRCLA_08334</name>
</gene>
<keyword evidence="1" id="KW-0479">Metal-binding</keyword>
<reference evidence="6 7" key="1">
    <citation type="journal article" date="2014" name="Genome Biol. Evol.">
        <title>The secreted proteins of Achlya hypogyna and Thraustotheca clavata identify the ancestral oomycete secretome and reveal gene acquisitions by horizontal gene transfer.</title>
        <authorList>
            <person name="Misner I."/>
            <person name="Blouin N."/>
            <person name="Leonard G."/>
            <person name="Richards T.A."/>
            <person name="Lane C.E."/>
        </authorList>
    </citation>
    <scope>NUCLEOTIDE SEQUENCE [LARGE SCALE GENOMIC DNA]</scope>
    <source>
        <strain evidence="6 7">ATCC 34112</strain>
    </source>
</reference>
<dbReference type="Proteomes" id="UP000243217">
    <property type="component" value="Unassembled WGS sequence"/>
</dbReference>
<evidence type="ECO:0000259" key="5">
    <source>
        <dbReference type="PROSITE" id="PS50178"/>
    </source>
</evidence>
<evidence type="ECO:0000313" key="6">
    <source>
        <dbReference type="EMBL" id="OQR93823.1"/>
    </source>
</evidence>
<organism evidence="6 7">
    <name type="scientific">Thraustotheca clavata</name>
    <dbReference type="NCBI Taxonomy" id="74557"/>
    <lineage>
        <taxon>Eukaryota</taxon>
        <taxon>Sar</taxon>
        <taxon>Stramenopiles</taxon>
        <taxon>Oomycota</taxon>
        <taxon>Saprolegniomycetes</taxon>
        <taxon>Saprolegniales</taxon>
        <taxon>Achlyaceae</taxon>
        <taxon>Thraustotheca</taxon>
    </lineage>
</organism>
<dbReference type="GO" id="GO:0008289">
    <property type="term" value="F:lipid binding"/>
    <property type="evidence" value="ECO:0007669"/>
    <property type="project" value="InterPro"/>
</dbReference>
<protein>
    <recommendedName>
        <fullName evidence="5">FYVE-type domain-containing protein</fullName>
    </recommendedName>
</protein>
<dbReference type="GO" id="GO:0008270">
    <property type="term" value="F:zinc ion binding"/>
    <property type="evidence" value="ECO:0007669"/>
    <property type="project" value="UniProtKB-KW"/>
</dbReference>
<sequence length="351" mass="39757">MPQVDPEKVPQNAQSDYLLQAKRSFKCLVSSIEHDTPLHFGSTISSLTSTGIIRCSLKEICAFFHVTCETNADINNTLNMTRTKPLQTLAPLTSHSFSGLRWSLLPSPIPLMQRRDLCYVEYFDTFMTSTGRVGFAQAIHSIQDNVHCPEITSCIRAKTYHSGYVFRETNEPEVFEVTIVMNMDFGGHLPQWAINVTLQSQIKHIYKLESLIKAKTLHRTQSVKLDGKLHCHHCSRQFHFFQKPLRCTQCDRIFCKRCCSGDAKDGSDRTCNDCRVCMYSPRSITRPSILEGTVFSSTRCRLESSFSVPNDCTYETSSSLPEVRMKSSSTVDLSYLSDFGDFSINKHGIDV</sequence>
<dbReference type="Gene3D" id="3.30.40.10">
    <property type="entry name" value="Zinc/RING finger domain, C3HC4 (zinc finger)"/>
    <property type="match status" value="1"/>
</dbReference>
<dbReference type="PANTHER" id="PTHR13510:SF44">
    <property type="entry name" value="RABENOSYN-5"/>
    <property type="match status" value="1"/>
</dbReference>
<dbReference type="SUPFAM" id="SSF55961">
    <property type="entry name" value="Bet v1-like"/>
    <property type="match status" value="1"/>
</dbReference>
<dbReference type="PANTHER" id="PTHR13510">
    <property type="entry name" value="FYVE-FINGER-CONTAINING RAB5 EFFECTOR PROTEIN RABENOSYN-5-RELATED"/>
    <property type="match status" value="1"/>
</dbReference>
<name>A0A1V9Z748_9STRA</name>
<dbReference type="SUPFAM" id="SSF57903">
    <property type="entry name" value="FYVE/PHD zinc finger"/>
    <property type="match status" value="1"/>
</dbReference>
<dbReference type="EMBL" id="JNBS01002229">
    <property type="protein sequence ID" value="OQR93823.1"/>
    <property type="molecule type" value="Genomic_DNA"/>
</dbReference>
<evidence type="ECO:0000256" key="1">
    <source>
        <dbReference type="ARBA" id="ARBA00022723"/>
    </source>
</evidence>
<feature type="domain" description="FYVE-type" evidence="5">
    <location>
        <begin position="225"/>
        <end position="282"/>
    </location>
</feature>
<dbReference type="InterPro" id="IPR002913">
    <property type="entry name" value="START_lipid-bd_dom"/>
</dbReference>
<dbReference type="Pfam" id="PF01852">
    <property type="entry name" value="START"/>
    <property type="match status" value="1"/>
</dbReference>
<evidence type="ECO:0000256" key="4">
    <source>
        <dbReference type="PROSITE-ProRule" id="PRU00091"/>
    </source>
</evidence>
<dbReference type="InterPro" id="IPR013083">
    <property type="entry name" value="Znf_RING/FYVE/PHD"/>
</dbReference>
<dbReference type="AlphaFoldDB" id="A0A1V9Z748"/>
<evidence type="ECO:0000256" key="3">
    <source>
        <dbReference type="ARBA" id="ARBA00022833"/>
    </source>
</evidence>
<proteinExistence type="predicted"/>
<dbReference type="InterPro" id="IPR017455">
    <property type="entry name" value="Znf_FYVE-rel"/>
</dbReference>
<keyword evidence="7" id="KW-1185">Reference proteome</keyword>
<evidence type="ECO:0000256" key="2">
    <source>
        <dbReference type="ARBA" id="ARBA00022771"/>
    </source>
</evidence>
<comment type="caution">
    <text evidence="6">The sequence shown here is derived from an EMBL/GenBank/DDBJ whole genome shotgun (WGS) entry which is preliminary data.</text>
</comment>
<keyword evidence="3" id="KW-0862">Zinc</keyword>
<keyword evidence="2 4" id="KW-0863">Zinc-finger</keyword>
<evidence type="ECO:0000313" key="7">
    <source>
        <dbReference type="Proteomes" id="UP000243217"/>
    </source>
</evidence>
<dbReference type="InterPro" id="IPR052727">
    <property type="entry name" value="Rab4/Rab5_effector"/>
</dbReference>
<dbReference type="InterPro" id="IPR023393">
    <property type="entry name" value="START-like_dom_sf"/>
</dbReference>
<accession>A0A1V9Z748</accession>
<dbReference type="PROSITE" id="PS50178">
    <property type="entry name" value="ZF_FYVE"/>
    <property type="match status" value="1"/>
</dbReference>